<keyword evidence="3 9" id="KW-0547">Nucleotide-binding</keyword>
<evidence type="ECO:0000256" key="10">
    <source>
        <dbReference type="RuleBase" id="RU000394"/>
    </source>
</evidence>
<keyword evidence="8" id="KW-0539">Nucleus</keyword>
<organism evidence="14 15">
    <name type="scientific">Aureococcus anophagefferens</name>
    <name type="common">Harmful bloom alga</name>
    <dbReference type="NCBI Taxonomy" id="44056"/>
    <lineage>
        <taxon>Eukaryota</taxon>
        <taxon>Sar</taxon>
        <taxon>Stramenopiles</taxon>
        <taxon>Ochrophyta</taxon>
        <taxon>Pelagophyceae</taxon>
        <taxon>Pelagomonadales</taxon>
        <taxon>Pelagomonadaceae</taxon>
        <taxon>Aureococcus</taxon>
    </lineage>
</organism>
<dbReference type="InterPro" id="IPR027417">
    <property type="entry name" value="P-loop_NTPase"/>
</dbReference>
<evidence type="ECO:0000256" key="6">
    <source>
        <dbReference type="ARBA" id="ARBA00023125"/>
    </source>
</evidence>
<feature type="binding site" evidence="9">
    <location>
        <begin position="89"/>
        <end position="96"/>
    </location>
    <ligand>
        <name>ATP</name>
        <dbReference type="ChEBI" id="CHEBI:30616"/>
    </ligand>
</feature>
<feature type="region of interest" description="Disordered" evidence="12">
    <location>
        <begin position="647"/>
        <end position="677"/>
    </location>
</feature>
<dbReference type="InterPro" id="IPR008984">
    <property type="entry name" value="SMAD_FHA_dom_sf"/>
</dbReference>
<keyword evidence="6" id="KW-0238">DNA-binding</keyword>
<feature type="region of interest" description="Disordered" evidence="12">
    <location>
        <begin position="691"/>
        <end position="758"/>
    </location>
</feature>
<reference evidence="14 15" key="1">
    <citation type="submission" date="2024-03" db="EMBL/GenBank/DDBJ databases">
        <title>Aureococcus anophagefferens CCMP1851 and Kratosvirus quantuckense: Draft genome of a second virus-susceptible host strain in the model system.</title>
        <authorList>
            <person name="Chase E."/>
            <person name="Truchon A.R."/>
            <person name="Schepens W."/>
            <person name="Wilhelm S.W."/>
        </authorList>
    </citation>
    <scope>NUCLEOTIDE SEQUENCE [LARGE SCALE GENOMIC DNA]</scope>
    <source>
        <strain evidence="14 15">CCMP1851</strain>
    </source>
</reference>
<proteinExistence type="inferred from homology"/>
<dbReference type="Gene3D" id="3.40.850.10">
    <property type="entry name" value="Kinesin motor domain"/>
    <property type="match status" value="1"/>
</dbReference>
<evidence type="ECO:0000256" key="2">
    <source>
        <dbReference type="ARBA" id="ARBA00010343"/>
    </source>
</evidence>
<name>A0ABR1FRN6_AURAN</name>
<sequence length="994" mass="106325">MAASDNVRVCVRLRPLSTKEADAGASAVVTMRGDTVRLGDQAFAFDHCFDSSDAASAAHASQASIWETLEPSLVASAIDGFNVSLFAYGQTGSGKSFTMFGDRGDRGVVPRFCSSLFEKLARASPAKTTVAVSMLEIYNERLRDLLVPYARDAPPLKLRDAPRSGAVVEGAKIVEIGSEADLLSLMRLGSRNRTVAATAMNEKSSRAHTVVTVRLGIESDAAPDEKHRRSSTVHLVDLAGSERNQRTEASGQRLRESSHINRSLSALSNVISALTTESTTHVPYRDSVLTHLLKDSLGGNARTTMVATVSPASDSASETASTLRYAERSKNIKNKAVVNDVEVKARDAVVKQLRDEVSKLKRELAEERLKAQRVAEEVANARAPSPEDDKENLTANGRVQRMRERMKREMRARVEEYEAALADAASWEDGGLVTSLESLDADLVSEAQEPDEPASPLRPELVNVNEDPQLSGVLRYKLNRGANRVGRRDFSALEQCSPSKKLEVMLGGAGIAPLHAVLTVGGAYDAPASMTLEARDDLCFLNGARVEGAAAVSHGDRLVFGQGNVFYVSTREHCDTAGAWDAAMAELEARGGSACRRRGGRRAASRSRGGGGAEGLGGAEGAGGAAAREASLDPAAPREDLRAALRGLAPSRCGRRTRAAGPFGPSWSPVVAGPPPDGRWASLRVRAAVAEDRGARTPRVWSPAAASGADEPGAGCDLAPTADRGRRLRALGAPPAPVGYPGRAQRRGPEGQDRRDPRLRVGVAPLGAGGLVALLGGDVEVTVALALRDLALEPGDAPVLAYQFFDRPLTVALAGVGGAWTTPRRLLPVTPDLLRYVAAGRCSSSAAVPAGWWRGGVGMGGTSWRARSRPPAVDGGKAPSSSRPRPRASRRQRPAASSRDRYRPGTVALREIRKYQKSTELLVRKLPFQRLVREIARDFKTDLRFQSTAILALQEASEAYLVGLFEDTNLCAIHAKRVTIMPKDIQLRRIRGER</sequence>
<dbReference type="EMBL" id="JBBJCI010000257">
    <property type="protein sequence ID" value="KAK7236774.1"/>
    <property type="molecule type" value="Genomic_DNA"/>
</dbReference>
<dbReference type="Gene3D" id="2.60.200.20">
    <property type="match status" value="1"/>
</dbReference>
<comment type="subcellular location">
    <subcellularLocation>
        <location evidence="1">Nucleus</location>
    </subcellularLocation>
</comment>
<evidence type="ECO:0000256" key="4">
    <source>
        <dbReference type="ARBA" id="ARBA00022840"/>
    </source>
</evidence>
<feature type="region of interest" description="Disordered" evidence="12">
    <location>
        <begin position="221"/>
        <end position="257"/>
    </location>
</feature>
<keyword evidence="7 9" id="KW-0505">Motor protein</keyword>
<evidence type="ECO:0000256" key="8">
    <source>
        <dbReference type="ARBA" id="ARBA00023242"/>
    </source>
</evidence>
<feature type="compositionally biased region" description="Basic residues" evidence="12">
    <location>
        <begin position="884"/>
        <end position="893"/>
    </location>
</feature>
<feature type="compositionally biased region" description="Gly residues" evidence="12">
    <location>
        <begin position="608"/>
        <end position="624"/>
    </location>
</feature>
<evidence type="ECO:0000256" key="5">
    <source>
        <dbReference type="ARBA" id="ARBA00023054"/>
    </source>
</evidence>
<feature type="compositionally biased region" description="Basic residues" evidence="12">
    <location>
        <begin position="595"/>
        <end position="605"/>
    </location>
</feature>
<dbReference type="InterPro" id="IPR009072">
    <property type="entry name" value="Histone-fold"/>
</dbReference>
<feature type="region of interest" description="Disordered" evidence="12">
    <location>
        <begin position="863"/>
        <end position="902"/>
    </location>
</feature>
<dbReference type="SMART" id="SM00428">
    <property type="entry name" value="H3"/>
    <property type="match status" value="1"/>
</dbReference>
<dbReference type="PROSITE" id="PS50067">
    <property type="entry name" value="KINESIN_MOTOR_2"/>
    <property type="match status" value="1"/>
</dbReference>
<dbReference type="Pfam" id="PF00225">
    <property type="entry name" value="Kinesin"/>
    <property type="match status" value="1"/>
</dbReference>
<dbReference type="CDD" id="cd00106">
    <property type="entry name" value="KISc"/>
    <property type="match status" value="1"/>
</dbReference>
<evidence type="ECO:0000313" key="14">
    <source>
        <dbReference type="EMBL" id="KAK7236774.1"/>
    </source>
</evidence>
<protein>
    <recommendedName>
        <fullName evidence="10">Kinesin-like protein</fullName>
    </recommendedName>
</protein>
<dbReference type="Proteomes" id="UP001363151">
    <property type="component" value="Unassembled WGS sequence"/>
</dbReference>
<dbReference type="InterPro" id="IPR000164">
    <property type="entry name" value="Histone_H3/CENP-A"/>
</dbReference>
<dbReference type="SMART" id="SM00129">
    <property type="entry name" value="KISc"/>
    <property type="match status" value="1"/>
</dbReference>
<evidence type="ECO:0000256" key="7">
    <source>
        <dbReference type="ARBA" id="ARBA00023175"/>
    </source>
</evidence>
<dbReference type="InterPro" id="IPR036961">
    <property type="entry name" value="Kinesin_motor_dom_sf"/>
</dbReference>
<keyword evidence="4 9" id="KW-0067">ATP-binding</keyword>
<comment type="similarity">
    <text evidence="2">Belongs to the histone H3 family.</text>
</comment>
<feature type="coiled-coil region" evidence="11">
    <location>
        <begin position="343"/>
        <end position="377"/>
    </location>
</feature>
<keyword evidence="5 11" id="KW-0175">Coiled coil</keyword>
<dbReference type="CDD" id="cd22911">
    <property type="entry name" value="HFD_H3"/>
    <property type="match status" value="1"/>
</dbReference>
<dbReference type="InterPro" id="IPR001752">
    <property type="entry name" value="Kinesin_motor_dom"/>
</dbReference>
<evidence type="ECO:0000313" key="15">
    <source>
        <dbReference type="Proteomes" id="UP001363151"/>
    </source>
</evidence>
<evidence type="ECO:0000256" key="9">
    <source>
        <dbReference type="PROSITE-ProRule" id="PRU00283"/>
    </source>
</evidence>
<feature type="region of interest" description="Disordered" evidence="12">
    <location>
        <begin position="594"/>
        <end position="635"/>
    </location>
</feature>
<dbReference type="SUPFAM" id="SSF47113">
    <property type="entry name" value="Histone-fold"/>
    <property type="match status" value="1"/>
</dbReference>
<dbReference type="Gene3D" id="1.10.20.10">
    <property type="entry name" value="Histone, subunit A"/>
    <property type="match status" value="1"/>
</dbReference>
<dbReference type="PANTHER" id="PTHR47117:SF5">
    <property type="entry name" value="KINESIN-LIKE PROTEIN KIF14"/>
    <property type="match status" value="1"/>
</dbReference>
<dbReference type="PROSITE" id="PS00411">
    <property type="entry name" value="KINESIN_MOTOR_1"/>
    <property type="match status" value="1"/>
</dbReference>
<feature type="compositionally biased region" description="Basic and acidic residues" evidence="12">
    <location>
        <begin position="747"/>
        <end position="758"/>
    </location>
</feature>
<evidence type="ECO:0000256" key="3">
    <source>
        <dbReference type="ARBA" id="ARBA00022741"/>
    </source>
</evidence>
<dbReference type="Pfam" id="PF00125">
    <property type="entry name" value="Histone"/>
    <property type="match status" value="1"/>
</dbReference>
<dbReference type="InterPro" id="IPR007125">
    <property type="entry name" value="H2A/H2B/H3"/>
</dbReference>
<feature type="domain" description="Kinesin motor" evidence="13">
    <location>
        <begin position="6"/>
        <end position="332"/>
    </location>
</feature>
<accession>A0ABR1FRN6</accession>
<evidence type="ECO:0000256" key="11">
    <source>
        <dbReference type="SAM" id="Coils"/>
    </source>
</evidence>
<evidence type="ECO:0000256" key="12">
    <source>
        <dbReference type="SAM" id="MobiDB-lite"/>
    </source>
</evidence>
<comment type="caution">
    <text evidence="14">The sequence shown here is derived from an EMBL/GenBank/DDBJ whole genome shotgun (WGS) entry which is preliminary data.</text>
</comment>
<dbReference type="SUPFAM" id="SSF49879">
    <property type="entry name" value="SMAD/FHA domain"/>
    <property type="match status" value="1"/>
</dbReference>
<comment type="similarity">
    <text evidence="9 10">Belongs to the TRAFAC class myosin-kinesin ATPase superfamily. Kinesin family.</text>
</comment>
<evidence type="ECO:0000256" key="1">
    <source>
        <dbReference type="ARBA" id="ARBA00004123"/>
    </source>
</evidence>
<gene>
    <name evidence="14" type="primary">KIF13B</name>
    <name evidence="14" type="ORF">SO694_000930103</name>
</gene>
<dbReference type="PANTHER" id="PTHR47117">
    <property type="entry name" value="STAR-RELATED LIPID TRANSFER PROTEIN 9"/>
    <property type="match status" value="1"/>
</dbReference>
<dbReference type="PROSITE" id="PS00959">
    <property type="entry name" value="HISTONE_H3_2"/>
    <property type="match status" value="1"/>
</dbReference>
<dbReference type="PRINTS" id="PR00622">
    <property type="entry name" value="HISTONEH3"/>
</dbReference>
<dbReference type="SUPFAM" id="SSF52540">
    <property type="entry name" value="P-loop containing nucleoside triphosphate hydrolases"/>
    <property type="match status" value="1"/>
</dbReference>
<dbReference type="InterPro" id="IPR019821">
    <property type="entry name" value="Kinesin_motor_CS"/>
</dbReference>
<keyword evidence="15" id="KW-1185">Reference proteome</keyword>
<evidence type="ECO:0000259" key="13">
    <source>
        <dbReference type="PROSITE" id="PS50067"/>
    </source>
</evidence>
<keyword evidence="10" id="KW-0493">Microtubule</keyword>